<dbReference type="RefSeq" id="XP_009013350.1">
    <property type="nucleotide sequence ID" value="XM_009015102.1"/>
</dbReference>
<protein>
    <submittedName>
        <fullName evidence="1 2">Uncharacterized protein</fullName>
    </submittedName>
</protein>
<dbReference type="EnsemblMetazoa" id="HelroT169262">
    <property type="protein sequence ID" value="HelroP169262"/>
    <property type="gene ID" value="HelroG169262"/>
</dbReference>
<dbReference type="EMBL" id="KB096080">
    <property type="protein sequence ID" value="ESO08420.1"/>
    <property type="molecule type" value="Genomic_DNA"/>
</dbReference>
<dbReference type="InParanoid" id="T1F1N4"/>
<evidence type="ECO:0000313" key="1">
    <source>
        <dbReference type="EMBL" id="ESO08420.1"/>
    </source>
</evidence>
<dbReference type="CTD" id="20202734"/>
<sequence>MDDAVDTKCAYSFQLACQSFYRLTPRTFIPDLTKIFSQTAGLVDAFQQDLPSPYFTFKQAFLKFRLHIFIRLLLTSSSPPTFYYLPCHVEYDFVTCNNNNNYNNTVYHFIIALKKKLQSKPKTSQQIVTDGSTIPVHFSLCVDARSTWQATEVCGSTAE</sequence>
<dbReference type="AlphaFoldDB" id="T1F1N4"/>
<evidence type="ECO:0000313" key="3">
    <source>
        <dbReference type="Proteomes" id="UP000015101"/>
    </source>
</evidence>
<reference evidence="3" key="1">
    <citation type="submission" date="2012-12" db="EMBL/GenBank/DDBJ databases">
        <authorList>
            <person name="Hellsten U."/>
            <person name="Grimwood J."/>
            <person name="Chapman J.A."/>
            <person name="Shapiro H."/>
            <person name="Aerts A."/>
            <person name="Otillar R.P."/>
            <person name="Terry A.Y."/>
            <person name="Boore J.L."/>
            <person name="Simakov O."/>
            <person name="Marletaz F."/>
            <person name="Cho S.-J."/>
            <person name="Edsinger-Gonzales E."/>
            <person name="Havlak P."/>
            <person name="Kuo D.-H."/>
            <person name="Larsson T."/>
            <person name="Lv J."/>
            <person name="Arendt D."/>
            <person name="Savage R."/>
            <person name="Osoegawa K."/>
            <person name="de Jong P."/>
            <person name="Lindberg D.R."/>
            <person name="Seaver E.C."/>
            <person name="Weisblat D.A."/>
            <person name="Putnam N.H."/>
            <person name="Grigoriev I.V."/>
            <person name="Rokhsar D.S."/>
        </authorList>
    </citation>
    <scope>NUCLEOTIDE SEQUENCE</scope>
</reference>
<gene>
    <name evidence="2" type="primary">20202734</name>
    <name evidence="1" type="ORF">HELRODRAFT_169262</name>
</gene>
<dbReference type="GeneID" id="20202734"/>
<name>T1F1N4_HELRO</name>
<accession>T1F1N4</accession>
<reference evidence="1 3" key="2">
    <citation type="journal article" date="2013" name="Nature">
        <title>Insights into bilaterian evolution from three spiralian genomes.</title>
        <authorList>
            <person name="Simakov O."/>
            <person name="Marletaz F."/>
            <person name="Cho S.J."/>
            <person name="Edsinger-Gonzales E."/>
            <person name="Havlak P."/>
            <person name="Hellsten U."/>
            <person name="Kuo D.H."/>
            <person name="Larsson T."/>
            <person name="Lv J."/>
            <person name="Arendt D."/>
            <person name="Savage R."/>
            <person name="Osoegawa K."/>
            <person name="de Jong P."/>
            <person name="Grimwood J."/>
            <person name="Chapman J.A."/>
            <person name="Shapiro H."/>
            <person name="Aerts A."/>
            <person name="Otillar R.P."/>
            <person name="Terry A.Y."/>
            <person name="Boore J.L."/>
            <person name="Grigoriev I.V."/>
            <person name="Lindberg D.R."/>
            <person name="Seaver E.C."/>
            <person name="Weisblat D.A."/>
            <person name="Putnam N.H."/>
            <person name="Rokhsar D.S."/>
        </authorList>
    </citation>
    <scope>NUCLEOTIDE SEQUENCE</scope>
</reference>
<dbReference type="KEGG" id="hro:HELRODRAFT_169262"/>
<reference evidence="2" key="3">
    <citation type="submission" date="2015-06" db="UniProtKB">
        <authorList>
            <consortium name="EnsemblMetazoa"/>
        </authorList>
    </citation>
    <scope>IDENTIFICATION</scope>
</reference>
<proteinExistence type="predicted"/>
<organism evidence="2 3">
    <name type="scientific">Helobdella robusta</name>
    <name type="common">Californian leech</name>
    <dbReference type="NCBI Taxonomy" id="6412"/>
    <lineage>
        <taxon>Eukaryota</taxon>
        <taxon>Metazoa</taxon>
        <taxon>Spiralia</taxon>
        <taxon>Lophotrochozoa</taxon>
        <taxon>Annelida</taxon>
        <taxon>Clitellata</taxon>
        <taxon>Hirudinea</taxon>
        <taxon>Rhynchobdellida</taxon>
        <taxon>Glossiphoniidae</taxon>
        <taxon>Helobdella</taxon>
    </lineage>
</organism>
<dbReference type="EMBL" id="AMQM01003247">
    <property type="status" value="NOT_ANNOTATED_CDS"/>
    <property type="molecule type" value="Genomic_DNA"/>
</dbReference>
<dbReference type="Proteomes" id="UP000015101">
    <property type="component" value="Unassembled WGS sequence"/>
</dbReference>
<dbReference type="HOGENOM" id="CLU_1662681_0_0_1"/>
<keyword evidence="3" id="KW-1185">Reference proteome</keyword>
<evidence type="ECO:0000313" key="2">
    <source>
        <dbReference type="EnsemblMetazoa" id="HelroP169262"/>
    </source>
</evidence>